<sequence>MMLMFLSLRNKIFLFDDKTDEPLWTRHNQLRTSCLWGDPGVKEDILDRRPPNSSETTNRFARANGIDQIIRAHQSGIYGYMPSLHKGKISLIFSSDSYNGDWSKGAVYLIRFAPFKHYNSEQIQDNQSFIQKGNHSIEPLLTYDTILFESEEHLRGTASTSEETQQAANSAQNQV</sequence>
<reference evidence="2 3" key="1">
    <citation type="submission" date="2019-03" db="EMBL/GenBank/DDBJ databases">
        <title>Single cell metagenomics reveals metabolic interactions within the superorganism composed of flagellate Streblomastix strix and complex community of Bacteroidetes bacteria on its surface.</title>
        <authorList>
            <person name="Treitli S.C."/>
            <person name="Kolisko M."/>
            <person name="Husnik F."/>
            <person name="Keeling P."/>
            <person name="Hampl V."/>
        </authorList>
    </citation>
    <scope>NUCLEOTIDE SEQUENCE [LARGE SCALE GENOMIC DNA]</scope>
    <source>
        <strain evidence="2">ST1C</strain>
    </source>
</reference>
<proteinExistence type="predicted"/>
<organism evidence="2 3">
    <name type="scientific">Streblomastix strix</name>
    <dbReference type="NCBI Taxonomy" id="222440"/>
    <lineage>
        <taxon>Eukaryota</taxon>
        <taxon>Metamonada</taxon>
        <taxon>Preaxostyla</taxon>
        <taxon>Oxymonadida</taxon>
        <taxon>Streblomastigidae</taxon>
        <taxon>Streblomastix</taxon>
    </lineage>
</organism>
<dbReference type="SUPFAM" id="SSF56300">
    <property type="entry name" value="Metallo-dependent phosphatases"/>
    <property type="match status" value="1"/>
</dbReference>
<name>A0A5J4VA31_9EUKA</name>
<comment type="caution">
    <text evidence="2">The sequence shown here is derived from an EMBL/GenBank/DDBJ whole genome shotgun (WGS) entry which is preliminary data.</text>
</comment>
<gene>
    <name evidence="2" type="ORF">EZS28_025087</name>
</gene>
<feature type="region of interest" description="Disordered" evidence="1">
    <location>
        <begin position="154"/>
        <end position="175"/>
    </location>
</feature>
<dbReference type="EMBL" id="SNRW01008526">
    <property type="protein sequence ID" value="KAA6379385.1"/>
    <property type="molecule type" value="Genomic_DNA"/>
</dbReference>
<evidence type="ECO:0000313" key="2">
    <source>
        <dbReference type="EMBL" id="KAA6379385.1"/>
    </source>
</evidence>
<feature type="compositionally biased region" description="Polar residues" evidence="1">
    <location>
        <begin position="157"/>
        <end position="175"/>
    </location>
</feature>
<dbReference type="InterPro" id="IPR029052">
    <property type="entry name" value="Metallo-depent_PP-like"/>
</dbReference>
<dbReference type="Gene3D" id="3.60.21.10">
    <property type="match status" value="1"/>
</dbReference>
<evidence type="ECO:0000256" key="1">
    <source>
        <dbReference type="SAM" id="MobiDB-lite"/>
    </source>
</evidence>
<dbReference type="Proteomes" id="UP000324800">
    <property type="component" value="Unassembled WGS sequence"/>
</dbReference>
<evidence type="ECO:0000313" key="3">
    <source>
        <dbReference type="Proteomes" id="UP000324800"/>
    </source>
</evidence>
<accession>A0A5J4VA31</accession>
<dbReference type="AlphaFoldDB" id="A0A5J4VA31"/>
<protein>
    <recommendedName>
        <fullName evidence="4">Serine/threonine specific protein phosphatases domain-containing protein</fullName>
    </recommendedName>
</protein>
<evidence type="ECO:0008006" key="4">
    <source>
        <dbReference type="Google" id="ProtNLM"/>
    </source>
</evidence>